<evidence type="ECO:0000313" key="1">
    <source>
        <dbReference type="EMBL" id="KAI3698366.1"/>
    </source>
</evidence>
<comment type="caution">
    <text evidence="1">The sequence shown here is derived from an EMBL/GenBank/DDBJ whole genome shotgun (WGS) entry which is preliminary data.</text>
</comment>
<proteinExistence type="predicted"/>
<organism evidence="1 2">
    <name type="scientific">Cichorium intybus</name>
    <name type="common">Chicory</name>
    <dbReference type="NCBI Taxonomy" id="13427"/>
    <lineage>
        <taxon>Eukaryota</taxon>
        <taxon>Viridiplantae</taxon>
        <taxon>Streptophyta</taxon>
        <taxon>Embryophyta</taxon>
        <taxon>Tracheophyta</taxon>
        <taxon>Spermatophyta</taxon>
        <taxon>Magnoliopsida</taxon>
        <taxon>eudicotyledons</taxon>
        <taxon>Gunneridae</taxon>
        <taxon>Pentapetalae</taxon>
        <taxon>asterids</taxon>
        <taxon>campanulids</taxon>
        <taxon>Asterales</taxon>
        <taxon>Asteraceae</taxon>
        <taxon>Cichorioideae</taxon>
        <taxon>Cichorieae</taxon>
        <taxon>Cichoriinae</taxon>
        <taxon>Cichorium</taxon>
    </lineage>
</organism>
<evidence type="ECO:0000313" key="2">
    <source>
        <dbReference type="Proteomes" id="UP001055811"/>
    </source>
</evidence>
<dbReference type="EMBL" id="CM042016">
    <property type="protein sequence ID" value="KAI3698366.1"/>
    <property type="molecule type" value="Genomic_DNA"/>
</dbReference>
<reference evidence="2" key="1">
    <citation type="journal article" date="2022" name="Mol. Ecol. Resour.">
        <title>The genomes of chicory, endive, great burdock and yacon provide insights into Asteraceae palaeo-polyploidization history and plant inulin production.</title>
        <authorList>
            <person name="Fan W."/>
            <person name="Wang S."/>
            <person name="Wang H."/>
            <person name="Wang A."/>
            <person name="Jiang F."/>
            <person name="Liu H."/>
            <person name="Zhao H."/>
            <person name="Xu D."/>
            <person name="Zhang Y."/>
        </authorList>
    </citation>
    <scope>NUCLEOTIDE SEQUENCE [LARGE SCALE GENOMIC DNA]</scope>
    <source>
        <strain evidence="2">cv. Punajuju</strain>
    </source>
</reference>
<sequence length="227" mass="25418">MARMAFVSTMVANMLPSLGSMESDTLHPNVIGFLILTIMAIMDSCMELINTGVIGHVNLPSIQVAMLVALQIILISAAITIPSIKKILKSKYHSISQRFSNDQHPQDTAALKKLKQDVERYEMMLEMGNPEYVMASGMISLTVLVTYILVAMEVLRMSGSGLRWCSLSTIQSIGVVVGSIAPICRCFMAASFEASDWWNRKHLAVFELEEYWTQQLYEWKYSHTTSL</sequence>
<dbReference type="Proteomes" id="UP001055811">
    <property type="component" value="Linkage Group LG08"/>
</dbReference>
<protein>
    <submittedName>
        <fullName evidence="1">Uncharacterized protein</fullName>
    </submittedName>
</protein>
<reference evidence="1 2" key="2">
    <citation type="journal article" date="2022" name="Mol. Ecol. Resour.">
        <title>The genomes of chicory, endive, great burdock and yacon provide insights into Asteraceae paleo-polyploidization history and plant inulin production.</title>
        <authorList>
            <person name="Fan W."/>
            <person name="Wang S."/>
            <person name="Wang H."/>
            <person name="Wang A."/>
            <person name="Jiang F."/>
            <person name="Liu H."/>
            <person name="Zhao H."/>
            <person name="Xu D."/>
            <person name="Zhang Y."/>
        </authorList>
    </citation>
    <scope>NUCLEOTIDE SEQUENCE [LARGE SCALE GENOMIC DNA]</scope>
    <source>
        <strain evidence="2">cv. Punajuju</strain>
        <tissue evidence="1">Leaves</tissue>
    </source>
</reference>
<accession>A0ACB8ZM02</accession>
<keyword evidence="2" id="KW-1185">Reference proteome</keyword>
<gene>
    <name evidence="1" type="ORF">L2E82_41868</name>
</gene>
<name>A0ACB8ZM02_CICIN</name>